<dbReference type="STRING" id="1801660.A2Z78_00255"/>
<name>A0A1G2DXK9_9BACT</name>
<organism evidence="10 11">
    <name type="scientific">Candidatus Nealsonbacteria bacterium RBG_13_36_15</name>
    <dbReference type="NCBI Taxonomy" id="1801660"/>
    <lineage>
        <taxon>Bacteria</taxon>
        <taxon>Candidatus Nealsoniibacteriota</taxon>
    </lineage>
</organism>
<evidence type="ECO:0000256" key="3">
    <source>
        <dbReference type="ARBA" id="ARBA00022475"/>
    </source>
</evidence>
<feature type="transmembrane region" description="Helical" evidence="8">
    <location>
        <begin position="323"/>
        <end position="347"/>
    </location>
</feature>
<accession>A0A1G2DXK9</accession>
<evidence type="ECO:0000256" key="2">
    <source>
        <dbReference type="ARBA" id="ARBA00005745"/>
    </source>
</evidence>
<keyword evidence="7 8" id="KW-0472">Membrane</keyword>
<comment type="similarity">
    <text evidence="2">Belongs to the GSP F family.</text>
</comment>
<evidence type="ECO:0000256" key="4">
    <source>
        <dbReference type="ARBA" id="ARBA00022519"/>
    </source>
</evidence>
<dbReference type="PRINTS" id="PR00812">
    <property type="entry name" value="BCTERIALGSPF"/>
</dbReference>
<evidence type="ECO:0000313" key="10">
    <source>
        <dbReference type="EMBL" id="OGZ17730.1"/>
    </source>
</evidence>
<keyword evidence="4" id="KW-0997">Cell inner membrane</keyword>
<dbReference type="InterPro" id="IPR042094">
    <property type="entry name" value="T2SS_GspF_sf"/>
</dbReference>
<dbReference type="InterPro" id="IPR018076">
    <property type="entry name" value="T2SS_GspF_dom"/>
</dbReference>
<feature type="domain" description="Type II secretion system protein GspF" evidence="9">
    <location>
        <begin position="11"/>
        <end position="134"/>
    </location>
</feature>
<keyword evidence="3" id="KW-1003">Cell membrane</keyword>
<reference evidence="10 11" key="1">
    <citation type="journal article" date="2016" name="Nat. Commun.">
        <title>Thousands of microbial genomes shed light on interconnected biogeochemical processes in an aquifer system.</title>
        <authorList>
            <person name="Anantharaman K."/>
            <person name="Brown C.T."/>
            <person name="Hug L.A."/>
            <person name="Sharon I."/>
            <person name="Castelle C.J."/>
            <person name="Probst A.J."/>
            <person name="Thomas B.C."/>
            <person name="Singh A."/>
            <person name="Wilkins M.J."/>
            <person name="Karaoz U."/>
            <person name="Brodie E.L."/>
            <person name="Williams K.H."/>
            <person name="Hubbard S.S."/>
            <person name="Banfield J.F."/>
        </authorList>
    </citation>
    <scope>NUCLEOTIDE SEQUENCE [LARGE SCALE GENOMIC DNA]</scope>
</reference>
<dbReference type="PANTHER" id="PTHR30012:SF0">
    <property type="entry name" value="TYPE II SECRETION SYSTEM PROTEIN F-RELATED"/>
    <property type="match status" value="1"/>
</dbReference>
<dbReference type="Pfam" id="PF00482">
    <property type="entry name" value="T2SSF"/>
    <property type="match status" value="2"/>
</dbReference>
<proteinExistence type="inferred from homology"/>
<comment type="caution">
    <text evidence="10">The sequence shown here is derived from an EMBL/GenBank/DDBJ whole genome shotgun (WGS) entry which is preliminary data.</text>
</comment>
<feature type="transmembrane region" description="Helical" evidence="8">
    <location>
        <begin position="169"/>
        <end position="187"/>
    </location>
</feature>
<dbReference type="GO" id="GO:0005886">
    <property type="term" value="C:plasma membrane"/>
    <property type="evidence" value="ECO:0007669"/>
    <property type="project" value="UniProtKB-SubCell"/>
</dbReference>
<gene>
    <name evidence="10" type="ORF">A2Z78_00255</name>
</gene>
<evidence type="ECO:0000256" key="8">
    <source>
        <dbReference type="SAM" id="Phobius"/>
    </source>
</evidence>
<dbReference type="InterPro" id="IPR003004">
    <property type="entry name" value="GspF/PilC"/>
</dbReference>
<dbReference type="EMBL" id="MHLV01000016">
    <property type="protein sequence ID" value="OGZ17730.1"/>
    <property type="molecule type" value="Genomic_DNA"/>
</dbReference>
<dbReference type="AlphaFoldDB" id="A0A1G2DXK9"/>
<dbReference type="Gene3D" id="1.20.81.30">
    <property type="entry name" value="Type II secretion system (T2SS), domain F"/>
    <property type="match status" value="2"/>
</dbReference>
<protein>
    <recommendedName>
        <fullName evidence="9">Type II secretion system protein GspF domain-containing protein</fullName>
    </recommendedName>
</protein>
<feature type="domain" description="Type II secretion system protein GspF" evidence="9">
    <location>
        <begin position="222"/>
        <end position="342"/>
    </location>
</feature>
<feature type="transmembrane region" description="Helical" evidence="8">
    <location>
        <begin position="107"/>
        <end position="133"/>
    </location>
</feature>
<keyword evidence="6 8" id="KW-1133">Transmembrane helix</keyword>
<sequence length="353" mass="39700">MGVSQKEKIFFVEHLSLMLKGGIPISEALGTLRDETKSGKLRKILSETLERILGGESLGKSLEKYPRIFDRFFLSVVKLGEKSGTLDANLKYLALQLRKDYDLRRKIAGALLYPALIIILAIIIILIIIFFVLPKIIPVFQALQTMGIVGQLPLATKILLKLGVFLRKFGFLIPIVSILLFFFLKVIQRISFIRFYLDKIVLSLPVLGSIAKDLNLARFSWNFYTLLKSGMPILESLEICSDILPNEVYRKNLISIRSDVERGEKISFGLKKASRNFPPIFSEMILVGEKTGSLEESSLYLAQFYSQEADSTIKNISDLIGPILLIFIGIIIVLVALATIIPIYRFIGEIGVR</sequence>
<evidence type="ECO:0000256" key="7">
    <source>
        <dbReference type="ARBA" id="ARBA00023136"/>
    </source>
</evidence>
<evidence type="ECO:0000259" key="9">
    <source>
        <dbReference type="Pfam" id="PF00482"/>
    </source>
</evidence>
<dbReference type="PANTHER" id="PTHR30012">
    <property type="entry name" value="GENERAL SECRETION PATHWAY PROTEIN"/>
    <property type="match status" value="1"/>
</dbReference>
<comment type="subcellular location">
    <subcellularLocation>
        <location evidence="1">Cell inner membrane</location>
        <topology evidence="1">Multi-pass membrane protein</topology>
    </subcellularLocation>
</comment>
<evidence type="ECO:0000256" key="1">
    <source>
        <dbReference type="ARBA" id="ARBA00004429"/>
    </source>
</evidence>
<dbReference type="FunFam" id="1.20.81.30:FF:000001">
    <property type="entry name" value="Type II secretion system protein F"/>
    <property type="match status" value="1"/>
</dbReference>
<evidence type="ECO:0000313" key="11">
    <source>
        <dbReference type="Proteomes" id="UP000176752"/>
    </source>
</evidence>
<evidence type="ECO:0000256" key="6">
    <source>
        <dbReference type="ARBA" id="ARBA00022989"/>
    </source>
</evidence>
<keyword evidence="5 8" id="KW-0812">Transmembrane</keyword>
<evidence type="ECO:0000256" key="5">
    <source>
        <dbReference type="ARBA" id="ARBA00022692"/>
    </source>
</evidence>
<dbReference type="Proteomes" id="UP000176752">
    <property type="component" value="Unassembled WGS sequence"/>
</dbReference>